<evidence type="ECO:0000313" key="2">
    <source>
        <dbReference type="EMBL" id="MQP10796.1"/>
    </source>
</evidence>
<dbReference type="Proteomes" id="UP000384372">
    <property type="component" value="Unassembled WGS sequence"/>
</dbReference>
<keyword evidence="3" id="KW-1185">Reference proteome</keyword>
<gene>
    <name evidence="2" type="ORF">F7D20_02210</name>
</gene>
<evidence type="ECO:0000256" key="1">
    <source>
        <dbReference type="SAM" id="SignalP"/>
    </source>
</evidence>
<dbReference type="RefSeq" id="WP_158462657.1">
    <property type="nucleotide sequence ID" value="NZ_VZAD01000020.1"/>
</dbReference>
<dbReference type="OrthoDB" id="1045962at2"/>
<dbReference type="PANTHER" id="PTHR11102">
    <property type="entry name" value="SEL-1-LIKE PROTEIN"/>
    <property type="match status" value="1"/>
</dbReference>
<dbReference type="SUPFAM" id="SSF81901">
    <property type="entry name" value="HCP-like"/>
    <property type="match status" value="2"/>
</dbReference>
<reference evidence="2 3" key="1">
    <citation type="submission" date="2019-09" db="EMBL/GenBank/DDBJ databases">
        <title>Distinct polysaccharide growth profiles of human intestinal Prevotella copri isolates.</title>
        <authorList>
            <person name="Fehlner-Peach H."/>
            <person name="Magnabosco C."/>
            <person name="Raghavan V."/>
            <person name="Scher J.U."/>
            <person name="Tett A."/>
            <person name="Cox L.M."/>
            <person name="Gottsegen C."/>
            <person name="Watters A."/>
            <person name="Wiltshire- Gordon J.D."/>
            <person name="Segata N."/>
            <person name="Bonneau R."/>
            <person name="Littman D.R."/>
        </authorList>
    </citation>
    <scope>NUCLEOTIDE SEQUENCE [LARGE SCALE GENOMIC DNA]</scope>
    <source>
        <strain evidence="3">iAQ1173</strain>
    </source>
</reference>
<comment type="caution">
    <text evidence="2">The sequence shown here is derived from an EMBL/GenBank/DDBJ whole genome shotgun (WGS) entry which is preliminary data.</text>
</comment>
<name>A0A6A7W8T5_9BACT</name>
<dbReference type="PANTHER" id="PTHR11102:SF160">
    <property type="entry name" value="ERAD-ASSOCIATED E3 UBIQUITIN-PROTEIN LIGASE COMPONENT HRD3"/>
    <property type="match status" value="1"/>
</dbReference>
<dbReference type="InterPro" id="IPR011990">
    <property type="entry name" value="TPR-like_helical_dom_sf"/>
</dbReference>
<proteinExistence type="predicted"/>
<dbReference type="InterPro" id="IPR050767">
    <property type="entry name" value="Sel1_AlgK"/>
</dbReference>
<dbReference type="GO" id="GO:0036503">
    <property type="term" value="P:ERAD pathway"/>
    <property type="evidence" value="ECO:0007669"/>
    <property type="project" value="TreeGrafter"/>
</dbReference>
<dbReference type="AlphaFoldDB" id="A0A6A7W8T5"/>
<dbReference type="Pfam" id="PF08238">
    <property type="entry name" value="Sel1"/>
    <property type="match status" value="8"/>
</dbReference>
<dbReference type="EMBL" id="VZAD01000020">
    <property type="protein sequence ID" value="MQP10796.1"/>
    <property type="molecule type" value="Genomic_DNA"/>
</dbReference>
<evidence type="ECO:0000313" key="3">
    <source>
        <dbReference type="Proteomes" id="UP000384372"/>
    </source>
</evidence>
<accession>A0A6A7W8T5</accession>
<protein>
    <submittedName>
        <fullName evidence="2">SEL1-like repeat protein</fullName>
    </submittedName>
</protein>
<feature type="chain" id="PRO_5025447092" evidence="1">
    <location>
        <begin position="23"/>
        <end position="385"/>
    </location>
</feature>
<dbReference type="InterPro" id="IPR006597">
    <property type="entry name" value="Sel1-like"/>
</dbReference>
<sequence length="385" mass="43232">MKIEMKNIVLVLFVLCAFEAHAQSLGGEIVRKKEKPTLRSAWSSTFADTHTKVVYKRVDKHLKVTNVDYNMYSEALKVEADKGNASAQYALSKVYAQGLGVDVDEKNAQFYLKKALESKYPAAQYTWGRLLQMGVDGVVQNTEEGHRYLQMAAANECKDAYYYLAYDYYNGIGTTIDYQKSRMFFEKSANENNSYALYWLGAIYDIGQGIVMNPSKAFQYFMRSAMLRNADAQAAVGKFYLYGRGVAKNDEKAFEWFTQSANNGSLEGNHWLAVCYNEGLGVERNPKEAFKRYTLSAEQGFAESQVRLGIHYMCGDDVAPKDVKKAIGYFISSANQGNALAQYCLGESFLDGSVGEVDKYKAKVWFQKAAAQGEQHAIEALNNLK</sequence>
<organism evidence="2 3">
    <name type="scientific">Segatella copri</name>
    <dbReference type="NCBI Taxonomy" id="165179"/>
    <lineage>
        <taxon>Bacteria</taxon>
        <taxon>Pseudomonadati</taxon>
        <taxon>Bacteroidota</taxon>
        <taxon>Bacteroidia</taxon>
        <taxon>Bacteroidales</taxon>
        <taxon>Prevotellaceae</taxon>
        <taxon>Segatella</taxon>
    </lineage>
</organism>
<dbReference type="SMART" id="SM00671">
    <property type="entry name" value="SEL1"/>
    <property type="match status" value="8"/>
</dbReference>
<feature type="signal peptide" evidence="1">
    <location>
        <begin position="1"/>
        <end position="22"/>
    </location>
</feature>
<dbReference type="Gene3D" id="1.25.40.10">
    <property type="entry name" value="Tetratricopeptide repeat domain"/>
    <property type="match status" value="1"/>
</dbReference>
<keyword evidence="1" id="KW-0732">Signal</keyword>